<protein>
    <submittedName>
        <fullName evidence="1 2">Uncharacterized protein</fullName>
    </submittedName>
</protein>
<dbReference type="OrthoDB" id="10660123at2759"/>
<dbReference type="EMBL" id="AMQN01044572">
    <property type="status" value="NOT_ANNOTATED_CDS"/>
    <property type="molecule type" value="Genomic_DNA"/>
</dbReference>
<reference evidence="2" key="3">
    <citation type="submission" date="2015-06" db="UniProtKB">
        <authorList>
            <consortium name="EnsemblMetazoa"/>
        </authorList>
    </citation>
    <scope>IDENTIFICATION</scope>
</reference>
<evidence type="ECO:0000313" key="3">
    <source>
        <dbReference type="Proteomes" id="UP000014760"/>
    </source>
</evidence>
<name>R7ULR7_CAPTE</name>
<gene>
    <name evidence="1" type="ORF">CAPTEDRAFT_209963</name>
</gene>
<accession>R7ULR7</accession>
<dbReference type="Proteomes" id="UP000014760">
    <property type="component" value="Unassembled WGS sequence"/>
</dbReference>
<feature type="non-terminal residue" evidence="1">
    <location>
        <position position="111"/>
    </location>
</feature>
<sequence>MPGPGGARQLAYKSIIPSRLESTPRAFGPKFQNLAETMNNINRKLQDCDFLDGELLSMQTCAVRFMPQHCGLDPDRMFWMAENPEDVHICYFFRLFFLREAQCNRSSKLSL</sequence>
<dbReference type="AlphaFoldDB" id="R7ULR7"/>
<evidence type="ECO:0000313" key="2">
    <source>
        <dbReference type="EnsemblMetazoa" id="CapteP209963"/>
    </source>
</evidence>
<dbReference type="EnsemblMetazoa" id="CapteT209963">
    <property type="protein sequence ID" value="CapteP209963"/>
    <property type="gene ID" value="CapteG209963"/>
</dbReference>
<dbReference type="EMBL" id="KB302012">
    <property type="protein sequence ID" value="ELU04882.1"/>
    <property type="molecule type" value="Genomic_DNA"/>
</dbReference>
<evidence type="ECO:0000313" key="1">
    <source>
        <dbReference type="EMBL" id="ELU04882.1"/>
    </source>
</evidence>
<reference evidence="3" key="1">
    <citation type="submission" date="2012-12" db="EMBL/GenBank/DDBJ databases">
        <authorList>
            <person name="Hellsten U."/>
            <person name="Grimwood J."/>
            <person name="Chapman J.A."/>
            <person name="Shapiro H."/>
            <person name="Aerts A."/>
            <person name="Otillar R.P."/>
            <person name="Terry A.Y."/>
            <person name="Boore J.L."/>
            <person name="Simakov O."/>
            <person name="Marletaz F."/>
            <person name="Cho S.-J."/>
            <person name="Edsinger-Gonzales E."/>
            <person name="Havlak P."/>
            <person name="Kuo D.-H."/>
            <person name="Larsson T."/>
            <person name="Lv J."/>
            <person name="Arendt D."/>
            <person name="Savage R."/>
            <person name="Osoegawa K."/>
            <person name="de Jong P."/>
            <person name="Lindberg D.R."/>
            <person name="Seaver E.C."/>
            <person name="Weisblat D.A."/>
            <person name="Putnam N.H."/>
            <person name="Grigoriev I.V."/>
            <person name="Rokhsar D.S."/>
        </authorList>
    </citation>
    <scope>NUCLEOTIDE SEQUENCE</scope>
    <source>
        <strain evidence="3">I ESC-2004</strain>
    </source>
</reference>
<reference evidence="1 3" key="2">
    <citation type="journal article" date="2013" name="Nature">
        <title>Insights into bilaterian evolution from three spiralian genomes.</title>
        <authorList>
            <person name="Simakov O."/>
            <person name="Marletaz F."/>
            <person name="Cho S.J."/>
            <person name="Edsinger-Gonzales E."/>
            <person name="Havlak P."/>
            <person name="Hellsten U."/>
            <person name="Kuo D.H."/>
            <person name="Larsson T."/>
            <person name="Lv J."/>
            <person name="Arendt D."/>
            <person name="Savage R."/>
            <person name="Osoegawa K."/>
            <person name="de Jong P."/>
            <person name="Grimwood J."/>
            <person name="Chapman J.A."/>
            <person name="Shapiro H."/>
            <person name="Aerts A."/>
            <person name="Otillar R.P."/>
            <person name="Terry A.Y."/>
            <person name="Boore J.L."/>
            <person name="Grigoriev I.V."/>
            <person name="Lindberg D.R."/>
            <person name="Seaver E.C."/>
            <person name="Weisblat D.A."/>
            <person name="Putnam N.H."/>
            <person name="Rokhsar D.S."/>
        </authorList>
    </citation>
    <scope>NUCLEOTIDE SEQUENCE</scope>
    <source>
        <strain evidence="1 3">I ESC-2004</strain>
    </source>
</reference>
<proteinExistence type="predicted"/>
<organism evidence="1">
    <name type="scientific">Capitella teleta</name>
    <name type="common">Polychaete worm</name>
    <dbReference type="NCBI Taxonomy" id="283909"/>
    <lineage>
        <taxon>Eukaryota</taxon>
        <taxon>Metazoa</taxon>
        <taxon>Spiralia</taxon>
        <taxon>Lophotrochozoa</taxon>
        <taxon>Annelida</taxon>
        <taxon>Polychaeta</taxon>
        <taxon>Sedentaria</taxon>
        <taxon>Scolecida</taxon>
        <taxon>Capitellidae</taxon>
        <taxon>Capitella</taxon>
    </lineage>
</organism>
<keyword evidence="3" id="KW-1185">Reference proteome</keyword>
<dbReference type="HOGENOM" id="CLU_2164631_0_0_1"/>